<reference evidence="2" key="1">
    <citation type="submission" date="2014-11" db="EMBL/GenBank/DDBJ databases">
        <authorList>
            <person name="Amaro Gonzalez C."/>
        </authorList>
    </citation>
    <scope>NUCLEOTIDE SEQUENCE</scope>
</reference>
<accession>A0A0E9VZR9</accession>
<name>A0A0E9VZR9_ANGAN</name>
<dbReference type="EMBL" id="GBXM01024975">
    <property type="protein sequence ID" value="JAH83602.1"/>
    <property type="molecule type" value="Transcribed_RNA"/>
</dbReference>
<sequence length="56" mass="6525">MVGKQDPWVRCTVTLHFTIALLLKQLSLHRTELRNLIVTGFLVDWITHLGFMFLSN</sequence>
<organism evidence="2">
    <name type="scientific">Anguilla anguilla</name>
    <name type="common">European freshwater eel</name>
    <name type="synonym">Muraena anguilla</name>
    <dbReference type="NCBI Taxonomy" id="7936"/>
    <lineage>
        <taxon>Eukaryota</taxon>
        <taxon>Metazoa</taxon>
        <taxon>Chordata</taxon>
        <taxon>Craniata</taxon>
        <taxon>Vertebrata</taxon>
        <taxon>Euteleostomi</taxon>
        <taxon>Actinopterygii</taxon>
        <taxon>Neopterygii</taxon>
        <taxon>Teleostei</taxon>
        <taxon>Anguilliformes</taxon>
        <taxon>Anguillidae</taxon>
        <taxon>Anguilla</taxon>
    </lineage>
</organism>
<keyword evidence="1" id="KW-0812">Transmembrane</keyword>
<reference evidence="2" key="2">
    <citation type="journal article" date="2015" name="Fish Shellfish Immunol.">
        <title>Early steps in the European eel (Anguilla anguilla)-Vibrio vulnificus interaction in the gills: Role of the RtxA13 toxin.</title>
        <authorList>
            <person name="Callol A."/>
            <person name="Pajuelo D."/>
            <person name="Ebbesson L."/>
            <person name="Teles M."/>
            <person name="MacKenzie S."/>
            <person name="Amaro C."/>
        </authorList>
    </citation>
    <scope>NUCLEOTIDE SEQUENCE</scope>
</reference>
<feature type="transmembrane region" description="Helical" evidence="1">
    <location>
        <begin position="35"/>
        <end position="54"/>
    </location>
</feature>
<dbReference type="AlphaFoldDB" id="A0A0E9VZR9"/>
<keyword evidence="1" id="KW-0472">Membrane</keyword>
<evidence type="ECO:0000313" key="2">
    <source>
        <dbReference type="EMBL" id="JAH83602.1"/>
    </source>
</evidence>
<protein>
    <submittedName>
        <fullName evidence="2">Uncharacterized protein</fullName>
    </submittedName>
</protein>
<proteinExistence type="predicted"/>
<evidence type="ECO:0000256" key="1">
    <source>
        <dbReference type="SAM" id="Phobius"/>
    </source>
</evidence>
<keyword evidence="1" id="KW-1133">Transmembrane helix</keyword>